<dbReference type="InterPro" id="IPR015943">
    <property type="entry name" value="WD40/YVTN_repeat-like_dom_sf"/>
</dbReference>
<protein>
    <recommendedName>
        <fullName evidence="7">tRNA (34-2'-O)-methyltransferase regulator WDR6</fullName>
    </recommendedName>
    <alternativeName>
        <fullName evidence="8">WD repeat-containing protein 6</fullName>
    </alternativeName>
</protein>
<dbReference type="SUPFAM" id="SSF50978">
    <property type="entry name" value="WD40 repeat-like"/>
    <property type="match status" value="1"/>
</dbReference>
<reference evidence="12" key="1">
    <citation type="submission" date="2019-09" db="EMBL/GenBank/DDBJ databases">
        <title>Bird 10,000 Genomes (B10K) Project - Family phase.</title>
        <authorList>
            <person name="Zhang G."/>
        </authorList>
    </citation>
    <scope>NUCLEOTIDE SEQUENCE</scope>
    <source>
        <strain evidence="12">B10K-DU-002-48</strain>
        <tissue evidence="12">Muscle</tissue>
    </source>
</reference>
<evidence type="ECO:0000256" key="5">
    <source>
        <dbReference type="ARBA" id="ARBA00022737"/>
    </source>
</evidence>
<organism evidence="12 13">
    <name type="scientific">Fregata magnificens</name>
    <name type="common">Magnificent frigatebird</name>
    <dbReference type="NCBI Taxonomy" id="37042"/>
    <lineage>
        <taxon>Eukaryota</taxon>
        <taxon>Metazoa</taxon>
        <taxon>Chordata</taxon>
        <taxon>Craniata</taxon>
        <taxon>Vertebrata</taxon>
        <taxon>Euteleostomi</taxon>
        <taxon>Archelosauria</taxon>
        <taxon>Archosauria</taxon>
        <taxon>Dinosauria</taxon>
        <taxon>Saurischia</taxon>
        <taxon>Theropoda</taxon>
        <taxon>Coelurosauria</taxon>
        <taxon>Aves</taxon>
        <taxon>Neognathae</taxon>
        <taxon>Neoaves</taxon>
        <taxon>Aequornithes</taxon>
        <taxon>Suliformes</taxon>
        <taxon>Fregatidae</taxon>
        <taxon>Fregata</taxon>
    </lineage>
</organism>
<evidence type="ECO:0000256" key="9">
    <source>
        <dbReference type="ARBA" id="ARBA00045751"/>
    </source>
</evidence>
<dbReference type="Pfam" id="PF00400">
    <property type="entry name" value="WD40"/>
    <property type="match status" value="1"/>
</dbReference>
<evidence type="ECO:0000256" key="11">
    <source>
        <dbReference type="SAM" id="MobiDB-lite"/>
    </source>
</evidence>
<feature type="non-terminal residue" evidence="12">
    <location>
        <position position="1"/>
    </location>
</feature>
<evidence type="ECO:0000256" key="3">
    <source>
        <dbReference type="ARBA" id="ARBA00022574"/>
    </source>
</evidence>
<evidence type="ECO:0000256" key="4">
    <source>
        <dbReference type="ARBA" id="ARBA00022694"/>
    </source>
</evidence>
<dbReference type="Proteomes" id="UP000632118">
    <property type="component" value="Unassembled WGS sequence"/>
</dbReference>
<keyword evidence="4" id="KW-0819">tRNA processing</keyword>
<comment type="similarity">
    <text evidence="6">Belongs to the WD repeat WDR6 family.</text>
</comment>
<accession>A0A850VSM7</accession>
<dbReference type="InterPro" id="IPR036322">
    <property type="entry name" value="WD40_repeat_dom_sf"/>
</dbReference>
<dbReference type="EMBL" id="WAAD01007080">
    <property type="protein sequence ID" value="NWH44864.1"/>
    <property type="molecule type" value="Genomic_DNA"/>
</dbReference>
<dbReference type="InterPro" id="IPR051973">
    <property type="entry name" value="tRNA_Anticodon_Mtase-Reg"/>
</dbReference>
<dbReference type="GO" id="GO:0030488">
    <property type="term" value="P:tRNA methylation"/>
    <property type="evidence" value="ECO:0007669"/>
    <property type="project" value="TreeGrafter"/>
</dbReference>
<comment type="caution">
    <text evidence="12">The sequence shown here is derived from an EMBL/GenBank/DDBJ whole genome shotgun (WGS) entry which is preliminary data.</text>
</comment>
<dbReference type="InterPro" id="IPR001680">
    <property type="entry name" value="WD40_rpt"/>
</dbReference>
<keyword evidence="5" id="KW-0677">Repeat</keyword>
<evidence type="ECO:0000256" key="7">
    <source>
        <dbReference type="ARBA" id="ARBA00040154"/>
    </source>
</evidence>
<keyword evidence="13" id="KW-1185">Reference proteome</keyword>
<dbReference type="Gene3D" id="2.130.10.10">
    <property type="entry name" value="YVTN repeat-like/Quinoprotein amine dehydrogenase"/>
    <property type="match status" value="3"/>
</dbReference>
<comment type="subcellular location">
    <subcellularLocation>
        <location evidence="1">Cytoplasm</location>
    </subcellularLocation>
</comment>
<evidence type="ECO:0000256" key="2">
    <source>
        <dbReference type="ARBA" id="ARBA00022490"/>
    </source>
</evidence>
<evidence type="ECO:0000256" key="6">
    <source>
        <dbReference type="ARBA" id="ARBA00038255"/>
    </source>
</evidence>
<evidence type="ECO:0000313" key="13">
    <source>
        <dbReference type="Proteomes" id="UP000632118"/>
    </source>
</evidence>
<comment type="subunit">
    <text evidence="10">Interacts with FTSJ1; the interaction is direct, and required for 2'-O-methylation of position 34 in substrate tRNAs. Interacts with IRS4. Interacts with STK11/LKB1.</text>
</comment>
<evidence type="ECO:0000256" key="10">
    <source>
        <dbReference type="ARBA" id="ARBA00047056"/>
    </source>
</evidence>
<dbReference type="OrthoDB" id="5594999at2759"/>
<evidence type="ECO:0000256" key="1">
    <source>
        <dbReference type="ARBA" id="ARBA00004496"/>
    </source>
</evidence>
<proteinExistence type="inferred from homology"/>
<sequence length="588" mass="62969">DRRGSLLLFPCSGSPGWAAESDGGADPVGEDSGSELEPPCLSRKGALPLEAPLSVLFGLHGKTGVTSVTCHGGYIYSTGRDGCYRQLRLQGRQLEVLRKHRPCKGLQWIEELRFTPDGDLLVLGFHAENFVVWSSRTGENLHCIPCGGGHRSWSYCSSPLAEAFAFVKCGDVMLYRREAEPCEQQVLLASLHGREIACVRRLGAVEVPGHAALNVFVTGSEDTTACVLALSERSRAVVPLARLSDHISSVRALAVAGPVGSNDEGLSALLFSAGGRAQIECYRLLCAGDPASESAVACQVVHVASHRLDKHWERKKNRHKLVKMDPETRYMSLSVVPGTSSEQLPTPWKFLAAACSDGSVRVFGLLEAARKLVLVAESFHHQRCVLKVEAFLHAGAGGERRHLLCSAATDGSVAFWDITSPITDAMDALHQAEGEMQPLALGAPLLTVMAHSCGVNSLHVCKTLDGQYLVASGSDDGSIHICLLEVAPGGGEATAGTCLRLLERVARPCAHAAHVTGIRVLRPDLLLSASVDQRLTLWHRGPGGLGALSTTFFHVPDLAELDCWEAAEAGGELQYYCVLCGQGLEMLR</sequence>
<name>A0A850VSM7_FREMA</name>
<comment type="function">
    <text evidence="9">Together with methyltransferase FTSJ1, methylates the 2'-O-ribose of nucleotides at position 34 of the tRNA anticodon loop of substrate tRNAs. Required for the correct positioning of the substrate tRNA for methylation. Required to suppress amino acid starvation-induced autophagy. Enhances the STK11/LKB1-induced cell growth suppression activity.</text>
</comment>
<evidence type="ECO:0000313" key="12">
    <source>
        <dbReference type="EMBL" id="NWH44864.1"/>
    </source>
</evidence>
<keyword evidence="3" id="KW-0853">WD repeat</keyword>
<evidence type="ECO:0000256" key="8">
    <source>
        <dbReference type="ARBA" id="ARBA00041816"/>
    </source>
</evidence>
<feature type="non-terminal residue" evidence="12">
    <location>
        <position position="588"/>
    </location>
</feature>
<dbReference type="SMART" id="SM00320">
    <property type="entry name" value="WD40"/>
    <property type="match status" value="7"/>
</dbReference>
<dbReference type="PANTHER" id="PTHR14344:SF3">
    <property type="entry name" value="WD REPEAT-CONTAINING PROTEIN 6"/>
    <property type="match status" value="1"/>
</dbReference>
<dbReference type="AlphaFoldDB" id="A0A850VSM7"/>
<dbReference type="GO" id="GO:0005737">
    <property type="term" value="C:cytoplasm"/>
    <property type="evidence" value="ECO:0007669"/>
    <property type="project" value="UniProtKB-SubCell"/>
</dbReference>
<keyword evidence="2" id="KW-0963">Cytoplasm</keyword>
<dbReference type="PANTHER" id="PTHR14344">
    <property type="entry name" value="WD REPEAT PROTEIN"/>
    <property type="match status" value="1"/>
</dbReference>
<feature type="region of interest" description="Disordered" evidence="11">
    <location>
        <begin position="13"/>
        <end position="37"/>
    </location>
</feature>
<gene>
    <name evidence="12" type="primary">Wdr6</name>
    <name evidence="12" type="ORF">FREMAG_R06423</name>
</gene>